<keyword evidence="1" id="KW-0812">Transmembrane</keyword>
<feature type="transmembrane region" description="Helical" evidence="1">
    <location>
        <begin position="33"/>
        <end position="53"/>
    </location>
</feature>
<feature type="transmembrane region" description="Helical" evidence="1">
    <location>
        <begin position="129"/>
        <end position="158"/>
    </location>
</feature>
<dbReference type="Proteomes" id="UP001377337">
    <property type="component" value="Chromosome"/>
</dbReference>
<dbReference type="RefSeq" id="WP_338781183.1">
    <property type="nucleotide sequence ID" value="NZ_CP147407.1"/>
</dbReference>
<proteinExistence type="predicted"/>
<evidence type="ECO:0008006" key="4">
    <source>
        <dbReference type="Google" id="ProtNLM"/>
    </source>
</evidence>
<keyword evidence="3" id="KW-1185">Reference proteome</keyword>
<evidence type="ECO:0000256" key="1">
    <source>
        <dbReference type="SAM" id="Phobius"/>
    </source>
</evidence>
<accession>A0ABZ2NK82</accession>
<sequence length="162" mass="18553">MEKNSQRLIPLIVTVGQVVIFPYYIIWLKEVSMSFTLFAWLFAVFSFSAAWGFRTYSVKKPDSSAYISAIYSGMGLVYIAAGWMVFPVEMLPYAALLMQIGLGFLQGYFRAWHIQKPSYRVHAVHHYLLVGIIMIGLSFVKIFSPSIFLILFGVLLFISGWW</sequence>
<keyword evidence="1" id="KW-0472">Membrane</keyword>
<dbReference type="EMBL" id="CP147407">
    <property type="protein sequence ID" value="WXB98244.1"/>
    <property type="molecule type" value="Genomic_DNA"/>
</dbReference>
<reference evidence="2 3" key="1">
    <citation type="submission" date="2024-02" db="EMBL/GenBank/DDBJ databases">
        <title>Seven novel Bacillus-like species.</title>
        <authorList>
            <person name="Liu G."/>
        </authorList>
    </citation>
    <scope>NUCLEOTIDE SEQUENCE [LARGE SCALE GENOMIC DNA]</scope>
    <source>
        <strain evidence="2 3">FJAT-52054</strain>
    </source>
</reference>
<organism evidence="2 3">
    <name type="scientific">Metabacillus sediminis</name>
    <dbReference type="NCBI Taxonomy" id="3117746"/>
    <lineage>
        <taxon>Bacteria</taxon>
        <taxon>Bacillati</taxon>
        <taxon>Bacillota</taxon>
        <taxon>Bacilli</taxon>
        <taxon>Bacillales</taxon>
        <taxon>Bacillaceae</taxon>
        <taxon>Metabacillus</taxon>
    </lineage>
</organism>
<feature type="transmembrane region" description="Helical" evidence="1">
    <location>
        <begin position="7"/>
        <end position="27"/>
    </location>
</feature>
<feature type="transmembrane region" description="Helical" evidence="1">
    <location>
        <begin position="65"/>
        <end position="85"/>
    </location>
</feature>
<feature type="transmembrane region" description="Helical" evidence="1">
    <location>
        <begin position="91"/>
        <end position="109"/>
    </location>
</feature>
<name>A0ABZ2NK82_9BACI</name>
<gene>
    <name evidence="2" type="ORF">WCV65_07135</name>
</gene>
<protein>
    <recommendedName>
        <fullName evidence="4">DUF308 domain-containing protein</fullName>
    </recommendedName>
</protein>
<evidence type="ECO:0000313" key="3">
    <source>
        <dbReference type="Proteomes" id="UP001377337"/>
    </source>
</evidence>
<keyword evidence="1" id="KW-1133">Transmembrane helix</keyword>
<evidence type="ECO:0000313" key="2">
    <source>
        <dbReference type="EMBL" id="WXB98244.1"/>
    </source>
</evidence>